<keyword evidence="2" id="KW-1185">Reference proteome</keyword>
<dbReference type="EMBL" id="JACIJN010000002">
    <property type="protein sequence ID" value="MBB5724654.1"/>
    <property type="molecule type" value="Genomic_DNA"/>
</dbReference>
<gene>
    <name evidence="1" type="ORF">FHS97_000562</name>
</gene>
<comment type="caution">
    <text evidence="1">The sequence shown here is derived from an EMBL/GenBank/DDBJ whole genome shotgun (WGS) entry which is preliminary data.</text>
</comment>
<evidence type="ECO:0000313" key="2">
    <source>
        <dbReference type="Proteomes" id="UP000560131"/>
    </source>
</evidence>
<organism evidence="1 2">
    <name type="scientific">Sphingomonas endophytica</name>
    <dbReference type="NCBI Taxonomy" id="869719"/>
    <lineage>
        <taxon>Bacteria</taxon>
        <taxon>Pseudomonadati</taxon>
        <taxon>Pseudomonadota</taxon>
        <taxon>Alphaproteobacteria</taxon>
        <taxon>Sphingomonadales</taxon>
        <taxon>Sphingomonadaceae</taxon>
        <taxon>Sphingomonas</taxon>
    </lineage>
</organism>
<dbReference type="Proteomes" id="UP000560131">
    <property type="component" value="Unassembled WGS sequence"/>
</dbReference>
<protein>
    <submittedName>
        <fullName evidence="1">Uncharacterized protein</fullName>
    </submittedName>
</protein>
<sequence>MLGTAALVGVAILRKRVDCLPHGVAPRCGHVDACRPPAAHPGARRRDARVP</sequence>
<evidence type="ECO:0000313" key="1">
    <source>
        <dbReference type="EMBL" id="MBB5724654.1"/>
    </source>
</evidence>
<reference evidence="1 2" key="1">
    <citation type="submission" date="2020-08" db="EMBL/GenBank/DDBJ databases">
        <title>Genomic Encyclopedia of Type Strains, Phase IV (KMG-IV): sequencing the most valuable type-strain genomes for metagenomic binning, comparative biology and taxonomic classification.</title>
        <authorList>
            <person name="Goeker M."/>
        </authorList>
    </citation>
    <scope>NUCLEOTIDE SEQUENCE [LARGE SCALE GENOMIC DNA]</scope>
    <source>
        <strain evidence="1 2">DSM 101535</strain>
    </source>
</reference>
<name>A0ABR6N1K6_9SPHN</name>
<accession>A0ABR6N1K6</accession>
<proteinExistence type="predicted"/>